<protein>
    <submittedName>
        <fullName evidence="7">Extracellular solute-binding protein</fullName>
    </submittedName>
</protein>
<keyword evidence="4 6" id="KW-0732">Signal</keyword>
<keyword evidence="8" id="KW-1185">Reference proteome</keyword>
<evidence type="ECO:0000313" key="7">
    <source>
        <dbReference type="EMBL" id="MFC3689925.1"/>
    </source>
</evidence>
<dbReference type="CDD" id="cd13586">
    <property type="entry name" value="PBP2_Maltose_binding_like"/>
    <property type="match status" value="1"/>
</dbReference>
<dbReference type="PANTHER" id="PTHR30061">
    <property type="entry name" value="MALTOSE-BINDING PERIPLASMIC PROTEIN"/>
    <property type="match status" value="1"/>
</dbReference>
<dbReference type="PRINTS" id="PR00181">
    <property type="entry name" value="MALTOSEBP"/>
</dbReference>
<feature type="compositionally biased region" description="Low complexity" evidence="5">
    <location>
        <begin position="45"/>
        <end position="57"/>
    </location>
</feature>
<evidence type="ECO:0000256" key="6">
    <source>
        <dbReference type="SAM" id="SignalP"/>
    </source>
</evidence>
<feature type="chain" id="PRO_5046752216" evidence="6">
    <location>
        <begin position="21"/>
        <end position="439"/>
    </location>
</feature>
<evidence type="ECO:0000256" key="1">
    <source>
        <dbReference type="ARBA" id="ARBA00008520"/>
    </source>
</evidence>
<sequence length="439" mass="45416">MRRRIPVVAMVAGLALVATACGGSDAAPADEGSAAAEPTTDESAEAAAEPSAEGSEAPVERADADLVIWTDETRAPVVQEIGDAFGAENDLTVAVQQLDFGTIRENLISRGPVGEGPDIIIGAHDWLGQLVTNGAVAPLELGETASTFQPVAVEAMTYEGTTYGLPYAVENIALFRNTDLAPAAPADFESMLAEGKALVDAGQADVPLALQVGDAGDVFHFYPVQTSFGSQVFGQNPDGSYNPDDLQIDNEGGLAFAAKLAEWTEAGYLNPDLTFDLATEAFATGRAPYAITGPWNLEAFTDGGVNFSVEAIPSAGGQPSQPFVGVQGFMVSAYAENPIVANDFVVNYLGTEDTARALYEGGQRPPANTAVYEEVSADPVIAGFGAYGASGQPLPNIPAMDSVWGDYGNAQRDIMLGAGDPATLVTDAATKIREAIAGS</sequence>
<dbReference type="PANTHER" id="PTHR30061:SF50">
    <property type="entry name" value="MALTOSE_MALTODEXTRIN-BINDING PERIPLASMIC PROTEIN"/>
    <property type="match status" value="1"/>
</dbReference>
<organism evidence="7 8">
    <name type="scientific">Aquipuribacter hungaricus</name>
    <dbReference type="NCBI Taxonomy" id="545624"/>
    <lineage>
        <taxon>Bacteria</taxon>
        <taxon>Bacillati</taxon>
        <taxon>Actinomycetota</taxon>
        <taxon>Actinomycetes</taxon>
        <taxon>Micrococcales</taxon>
        <taxon>Intrasporangiaceae</taxon>
        <taxon>Aquipuribacter</taxon>
    </lineage>
</organism>
<feature type="signal peptide" evidence="6">
    <location>
        <begin position="1"/>
        <end position="20"/>
    </location>
</feature>
<comment type="caution">
    <text evidence="7">The sequence shown here is derived from an EMBL/GenBank/DDBJ whole genome shotgun (WGS) entry which is preliminary data.</text>
</comment>
<dbReference type="Pfam" id="PF13416">
    <property type="entry name" value="SBP_bac_8"/>
    <property type="match status" value="1"/>
</dbReference>
<comment type="similarity">
    <text evidence="1">Belongs to the bacterial solute-binding protein 1 family.</text>
</comment>
<keyword evidence="2" id="KW-0813">Transport</keyword>
<proteinExistence type="inferred from homology"/>
<dbReference type="Gene3D" id="3.40.190.10">
    <property type="entry name" value="Periplasmic binding protein-like II"/>
    <property type="match status" value="2"/>
</dbReference>
<name>A0ABV7WJV7_9MICO</name>
<gene>
    <name evidence="7" type="ORF">ACFOLH_16365</name>
</gene>
<feature type="region of interest" description="Disordered" evidence="5">
    <location>
        <begin position="25"/>
        <end position="60"/>
    </location>
</feature>
<feature type="compositionally biased region" description="Low complexity" evidence="5">
    <location>
        <begin position="25"/>
        <end position="38"/>
    </location>
</feature>
<dbReference type="InterPro" id="IPR006060">
    <property type="entry name" value="Maltose/Cyclodextrin-bd"/>
</dbReference>
<reference evidence="8" key="1">
    <citation type="journal article" date="2019" name="Int. J. Syst. Evol. Microbiol.">
        <title>The Global Catalogue of Microorganisms (GCM) 10K type strain sequencing project: providing services to taxonomists for standard genome sequencing and annotation.</title>
        <authorList>
            <consortium name="The Broad Institute Genomics Platform"/>
            <consortium name="The Broad Institute Genome Sequencing Center for Infectious Disease"/>
            <person name="Wu L."/>
            <person name="Ma J."/>
        </authorList>
    </citation>
    <scope>NUCLEOTIDE SEQUENCE [LARGE SCALE GENOMIC DNA]</scope>
    <source>
        <strain evidence="8">NCAIM B.02333</strain>
    </source>
</reference>
<dbReference type="Proteomes" id="UP001595685">
    <property type="component" value="Unassembled WGS sequence"/>
</dbReference>
<evidence type="ECO:0000256" key="3">
    <source>
        <dbReference type="ARBA" id="ARBA00022597"/>
    </source>
</evidence>
<dbReference type="InterPro" id="IPR006059">
    <property type="entry name" value="SBP"/>
</dbReference>
<evidence type="ECO:0000256" key="5">
    <source>
        <dbReference type="SAM" id="MobiDB-lite"/>
    </source>
</evidence>
<dbReference type="PROSITE" id="PS51257">
    <property type="entry name" value="PROKAR_LIPOPROTEIN"/>
    <property type="match status" value="1"/>
</dbReference>
<keyword evidence="3" id="KW-0762">Sugar transport</keyword>
<evidence type="ECO:0000256" key="2">
    <source>
        <dbReference type="ARBA" id="ARBA00022448"/>
    </source>
</evidence>
<accession>A0ABV7WJV7</accession>
<dbReference type="EMBL" id="JBHRWW010000014">
    <property type="protein sequence ID" value="MFC3689925.1"/>
    <property type="molecule type" value="Genomic_DNA"/>
</dbReference>
<dbReference type="SUPFAM" id="SSF53850">
    <property type="entry name" value="Periplasmic binding protein-like II"/>
    <property type="match status" value="1"/>
</dbReference>
<evidence type="ECO:0000256" key="4">
    <source>
        <dbReference type="ARBA" id="ARBA00022729"/>
    </source>
</evidence>
<dbReference type="RefSeq" id="WP_340293886.1">
    <property type="nucleotide sequence ID" value="NZ_JBBEOI010000127.1"/>
</dbReference>
<evidence type="ECO:0000313" key="8">
    <source>
        <dbReference type="Proteomes" id="UP001595685"/>
    </source>
</evidence>